<feature type="compositionally biased region" description="Pro residues" evidence="1">
    <location>
        <begin position="62"/>
        <end position="96"/>
    </location>
</feature>
<dbReference type="SUPFAM" id="SSF52833">
    <property type="entry name" value="Thioredoxin-like"/>
    <property type="match status" value="1"/>
</dbReference>
<dbReference type="Proteomes" id="UP000321617">
    <property type="component" value="Unassembled WGS sequence"/>
</dbReference>
<evidence type="ECO:0000313" key="5">
    <source>
        <dbReference type="Proteomes" id="UP000321617"/>
    </source>
</evidence>
<dbReference type="EMBL" id="VLLL01000005">
    <property type="protein sequence ID" value="TWJ15539.1"/>
    <property type="molecule type" value="Genomic_DNA"/>
</dbReference>
<dbReference type="InterPro" id="IPR012336">
    <property type="entry name" value="Thioredoxin-like_fold"/>
</dbReference>
<keyword evidence="2" id="KW-1133">Transmembrane helix</keyword>
<name>A0A562VCD4_9ACTN</name>
<evidence type="ECO:0000313" key="4">
    <source>
        <dbReference type="EMBL" id="TWJ15539.1"/>
    </source>
</evidence>
<reference evidence="4 5" key="1">
    <citation type="journal article" date="2013" name="Stand. Genomic Sci.">
        <title>Genomic Encyclopedia of Type Strains, Phase I: The one thousand microbial genomes (KMG-I) project.</title>
        <authorList>
            <person name="Kyrpides N.C."/>
            <person name="Woyke T."/>
            <person name="Eisen J.A."/>
            <person name="Garrity G."/>
            <person name="Lilburn T.G."/>
            <person name="Beck B.J."/>
            <person name="Whitman W.B."/>
            <person name="Hugenholtz P."/>
            <person name="Klenk H.P."/>
        </authorList>
    </citation>
    <scope>NUCLEOTIDE SEQUENCE [LARGE SCALE GENOMIC DNA]</scope>
    <source>
        <strain evidence="4 5">DSM 45044</strain>
    </source>
</reference>
<evidence type="ECO:0000256" key="2">
    <source>
        <dbReference type="SAM" id="Phobius"/>
    </source>
</evidence>
<feature type="compositionally biased region" description="Pro residues" evidence="1">
    <location>
        <begin position="14"/>
        <end position="33"/>
    </location>
</feature>
<keyword evidence="5" id="KW-1185">Reference proteome</keyword>
<protein>
    <submittedName>
        <fullName evidence="4">Thioredoxin-like protein</fullName>
    </submittedName>
</protein>
<evidence type="ECO:0000259" key="3">
    <source>
        <dbReference type="Pfam" id="PF13462"/>
    </source>
</evidence>
<keyword evidence="2" id="KW-0812">Transmembrane</keyword>
<comment type="caution">
    <text evidence="4">The sequence shown here is derived from an EMBL/GenBank/DDBJ whole genome shotgun (WGS) entry which is preliminary data.</text>
</comment>
<accession>A0A562VCD4</accession>
<dbReference type="OrthoDB" id="117402at2"/>
<feature type="transmembrane region" description="Helical" evidence="2">
    <location>
        <begin position="103"/>
        <end position="128"/>
    </location>
</feature>
<dbReference type="Gene3D" id="3.40.30.10">
    <property type="entry name" value="Glutaredoxin"/>
    <property type="match status" value="1"/>
</dbReference>
<feature type="domain" description="Thioredoxin-like fold" evidence="3">
    <location>
        <begin position="161"/>
        <end position="318"/>
    </location>
</feature>
<sequence length="322" mass="32305">MTHAQHSPDDLPGAVPPPMPPLPGDGTSPPPASDMPGHAAPQNPYGAPQQPGAGMPPQSYGTPPPPGGMPPPQYPAPGQPGVPPPPTGWNGPPPQQPGKGTPVGLIIGIVALVVVLLGGGVVGAVYLFDQSSDSDTSGDDTPTGTSDVTAVEQGLTEGTGDVEVVVYLDFMCTHCADFHEAHAQRLTEEAGRNSIIVIYRPVALLDSWSAGGDYSTRAAAASACAAEEDGFTEYAAALLADVPAEGTAGLDDAALAALGEQTGLGSGFTDCVMAGTYRVWAQDVTASATEAGVAGIPHVTIDGVVVDMAVQEFGTALDAALA</sequence>
<dbReference type="AlphaFoldDB" id="A0A562VCD4"/>
<gene>
    <name evidence="4" type="ORF">LX16_1250</name>
</gene>
<dbReference type="Pfam" id="PF13462">
    <property type="entry name" value="Thioredoxin_4"/>
    <property type="match status" value="1"/>
</dbReference>
<evidence type="ECO:0000256" key="1">
    <source>
        <dbReference type="SAM" id="MobiDB-lite"/>
    </source>
</evidence>
<organism evidence="4 5">
    <name type="scientific">Stackebrandtia albiflava</name>
    <dbReference type="NCBI Taxonomy" id="406432"/>
    <lineage>
        <taxon>Bacteria</taxon>
        <taxon>Bacillati</taxon>
        <taxon>Actinomycetota</taxon>
        <taxon>Actinomycetes</taxon>
        <taxon>Glycomycetales</taxon>
        <taxon>Glycomycetaceae</taxon>
        <taxon>Stackebrandtia</taxon>
    </lineage>
</organism>
<proteinExistence type="predicted"/>
<feature type="region of interest" description="Disordered" evidence="1">
    <location>
        <begin position="1"/>
        <end position="97"/>
    </location>
</feature>
<feature type="compositionally biased region" description="Low complexity" evidence="1">
    <location>
        <begin position="39"/>
        <end position="61"/>
    </location>
</feature>
<dbReference type="RefSeq" id="WP_147134390.1">
    <property type="nucleotide sequence ID" value="NZ_BAABIJ010000001.1"/>
</dbReference>
<dbReference type="CDD" id="cd02972">
    <property type="entry name" value="DsbA_family"/>
    <property type="match status" value="1"/>
</dbReference>
<keyword evidence="2" id="KW-0472">Membrane</keyword>
<dbReference type="InterPro" id="IPR036249">
    <property type="entry name" value="Thioredoxin-like_sf"/>
</dbReference>